<dbReference type="InterPro" id="IPR023099">
    <property type="entry name" value="Glyco_hydro_46_N"/>
</dbReference>
<dbReference type="Gene3D" id="1.20.141.10">
    <property type="entry name" value="Chitosanase, subunit A, domain 1"/>
    <property type="match status" value="1"/>
</dbReference>
<dbReference type="CDD" id="cd00978">
    <property type="entry name" value="chitosanase_GH46"/>
    <property type="match status" value="1"/>
</dbReference>
<dbReference type="Proteomes" id="UP000654370">
    <property type="component" value="Unassembled WGS sequence"/>
</dbReference>
<dbReference type="Gene3D" id="3.30.386.10">
    <property type="entry name" value="Chitosanase, subunit A, domain 2"/>
    <property type="match status" value="1"/>
</dbReference>
<accession>A0A8H7UL66</accession>
<keyword evidence="1" id="KW-0732">Signal</keyword>
<dbReference type="AlphaFoldDB" id="A0A8H7UL66"/>
<dbReference type="Pfam" id="PF01374">
    <property type="entry name" value="Glyco_hydro_46"/>
    <property type="match status" value="1"/>
</dbReference>
<feature type="signal peptide" evidence="1">
    <location>
        <begin position="1"/>
        <end position="23"/>
    </location>
</feature>
<dbReference type="SUPFAM" id="SSF53955">
    <property type="entry name" value="Lysozyme-like"/>
    <property type="match status" value="1"/>
</dbReference>
<keyword evidence="3" id="KW-1185">Reference proteome</keyword>
<dbReference type="InterPro" id="IPR000400">
    <property type="entry name" value="Glyco_hydro_46"/>
</dbReference>
<evidence type="ECO:0000313" key="3">
    <source>
        <dbReference type="Proteomes" id="UP000654370"/>
    </source>
</evidence>
<sequence>MKFATTALAGMATFLALTSPAFAKNKFPYCTGSTYEVSNKNCAKFDFKDVHTKCVETSNCTTFYDITNLPKQSINAHTTKMAELITNVFENGNTKMGYAYVEALGDGRGYTCGYIGFTTGTNDALAVINQYTKRKPKNALSKYVPELERISKLKFCDTKRNNTSGLSGFPKAWSTTACKDPVFVQTQLDVGNAMYLEPALQYAKSVNVTSNLGKAIFYDTIINHGWQYVEPLINLPRILQLTGPHRKHESEKSYLGRFLQTRRQLMCCYPDDVWPPAADRVADLQRLLQNWKRNKDLKHPVTLKIYGVTVKGTENMSYDTAECKHEPKGWKLPAAKMLPVPDTCPNKLFEATQ</sequence>
<evidence type="ECO:0000256" key="1">
    <source>
        <dbReference type="SAM" id="SignalP"/>
    </source>
</evidence>
<dbReference type="GO" id="GO:0016977">
    <property type="term" value="F:chitosanase activity"/>
    <property type="evidence" value="ECO:0007669"/>
    <property type="project" value="InterPro"/>
</dbReference>
<reference evidence="2" key="1">
    <citation type="submission" date="2020-12" db="EMBL/GenBank/DDBJ databases">
        <title>Metabolic potential, ecology and presence of endohyphal bacteria is reflected in genomic diversity of Mucoromycotina.</title>
        <authorList>
            <person name="Muszewska A."/>
            <person name="Okrasinska A."/>
            <person name="Steczkiewicz K."/>
            <person name="Drgas O."/>
            <person name="Orlowska M."/>
            <person name="Perlinska-Lenart U."/>
            <person name="Aleksandrzak-Piekarczyk T."/>
            <person name="Szatraj K."/>
            <person name="Zielenkiewicz U."/>
            <person name="Pilsyk S."/>
            <person name="Malc E."/>
            <person name="Mieczkowski P."/>
            <person name="Kruszewska J.S."/>
            <person name="Biernat P."/>
            <person name="Pawlowska J."/>
        </authorList>
    </citation>
    <scope>NUCLEOTIDE SEQUENCE</scope>
    <source>
        <strain evidence="2">WA0000067209</strain>
    </source>
</reference>
<dbReference type="EMBL" id="JAEPQZ010000001">
    <property type="protein sequence ID" value="KAG2185827.1"/>
    <property type="molecule type" value="Genomic_DNA"/>
</dbReference>
<organism evidence="2 3">
    <name type="scientific">Mortierella isabellina</name>
    <name type="common">Filamentous fungus</name>
    <name type="synonym">Umbelopsis isabellina</name>
    <dbReference type="NCBI Taxonomy" id="91625"/>
    <lineage>
        <taxon>Eukaryota</taxon>
        <taxon>Fungi</taxon>
        <taxon>Fungi incertae sedis</taxon>
        <taxon>Mucoromycota</taxon>
        <taxon>Mucoromycotina</taxon>
        <taxon>Umbelopsidomycetes</taxon>
        <taxon>Umbelopsidales</taxon>
        <taxon>Umbelopsidaceae</taxon>
        <taxon>Umbelopsis</taxon>
    </lineage>
</organism>
<protein>
    <recommendedName>
        <fullName evidence="4">Lysozyme-like protein</fullName>
    </recommendedName>
</protein>
<name>A0A8H7UL66_MORIS</name>
<dbReference type="GO" id="GO:0005975">
    <property type="term" value="P:carbohydrate metabolic process"/>
    <property type="evidence" value="ECO:0007669"/>
    <property type="project" value="InterPro"/>
</dbReference>
<proteinExistence type="predicted"/>
<dbReference type="InterPro" id="IPR023346">
    <property type="entry name" value="Lysozyme-like_dom_sf"/>
</dbReference>
<comment type="caution">
    <text evidence="2">The sequence shown here is derived from an EMBL/GenBank/DDBJ whole genome shotgun (WGS) entry which is preliminary data.</text>
</comment>
<evidence type="ECO:0008006" key="4">
    <source>
        <dbReference type="Google" id="ProtNLM"/>
    </source>
</evidence>
<evidence type="ECO:0000313" key="2">
    <source>
        <dbReference type="EMBL" id="KAG2185827.1"/>
    </source>
</evidence>
<dbReference type="GO" id="GO:0005576">
    <property type="term" value="C:extracellular region"/>
    <property type="evidence" value="ECO:0007669"/>
    <property type="project" value="InterPro"/>
</dbReference>
<dbReference type="OrthoDB" id="76114at2759"/>
<feature type="chain" id="PRO_5034722140" description="Lysozyme-like protein" evidence="1">
    <location>
        <begin position="24"/>
        <end position="353"/>
    </location>
</feature>
<gene>
    <name evidence="2" type="ORF">INT43_002264</name>
</gene>